<reference evidence="2" key="1">
    <citation type="submission" date="2021-04" db="EMBL/GenBank/DDBJ databases">
        <title>Proteiniclasticum sedimins sp. nov., an obligate anaerobic bacterium isolated from anaerobic sludge.</title>
        <authorList>
            <person name="Liu J."/>
        </authorList>
    </citation>
    <scope>NUCLEOTIDE SEQUENCE</scope>
    <source>
        <strain evidence="2">BAD-10</strain>
    </source>
</reference>
<dbReference type="AlphaFoldDB" id="A0A941CT59"/>
<gene>
    <name evidence="2" type="ORF">KCG48_11400</name>
</gene>
<organism evidence="2 3">
    <name type="scientific">Proteiniclasticum sediminis</name>
    <dbReference type="NCBI Taxonomy" id="2804028"/>
    <lineage>
        <taxon>Bacteria</taxon>
        <taxon>Bacillati</taxon>
        <taxon>Bacillota</taxon>
        <taxon>Clostridia</taxon>
        <taxon>Eubacteriales</taxon>
        <taxon>Clostridiaceae</taxon>
        <taxon>Proteiniclasticum</taxon>
    </lineage>
</organism>
<evidence type="ECO:0000313" key="2">
    <source>
        <dbReference type="EMBL" id="MBR0576921.1"/>
    </source>
</evidence>
<accession>A0A941CT59</accession>
<evidence type="ECO:0000256" key="1">
    <source>
        <dbReference type="SAM" id="MobiDB-lite"/>
    </source>
</evidence>
<comment type="caution">
    <text evidence="2">The sequence shown here is derived from an EMBL/GenBank/DDBJ whole genome shotgun (WGS) entry which is preliminary data.</text>
</comment>
<name>A0A941CT59_9CLOT</name>
<protein>
    <submittedName>
        <fullName evidence="2">Uncharacterized protein</fullName>
    </submittedName>
</protein>
<dbReference type="EMBL" id="JAGSCS010000017">
    <property type="protein sequence ID" value="MBR0576921.1"/>
    <property type="molecule type" value="Genomic_DNA"/>
</dbReference>
<dbReference type="InterPro" id="IPR042095">
    <property type="entry name" value="SUMF_sf"/>
</dbReference>
<dbReference type="RefSeq" id="WP_211802341.1">
    <property type="nucleotide sequence ID" value="NZ_JAGSCS010000017.1"/>
</dbReference>
<dbReference type="Proteomes" id="UP000675379">
    <property type="component" value="Unassembled WGS sequence"/>
</dbReference>
<keyword evidence="3" id="KW-1185">Reference proteome</keyword>
<feature type="region of interest" description="Disordered" evidence="1">
    <location>
        <begin position="34"/>
        <end position="58"/>
    </location>
</feature>
<evidence type="ECO:0000313" key="3">
    <source>
        <dbReference type="Proteomes" id="UP000675379"/>
    </source>
</evidence>
<sequence length="432" mass="47083">MEKNKKLLVSIGLGIVLLICVLLFLSFCSKQPDQNPTSNNNGSTPTNTPTNTNTPASSEFKVVNKPALVEGMKAIKWENNDWVEVNDPDKDTSWYDYKKKPEAGSGEWANAKTSDGSYWVWIPRFAYKISNEKVEIVFLQNNSNKDENSKEIPGEFTVHPAFTNKVSEGGWDTEISGFWVSKFEAAKDDNGLVFKPNVYSYNNITIGDAFALSKELPYENSFPHLIKNSEWGAVAYLAVSQYGRNGIEVSPNLTKATLSDGKTTSVTAGGNGVDGLAASEQEALVKNASQSTTGNVYGVYDMAGGLWERVAAYINNGNDNLLLNGKAIMEDGDPNGSNKYKTVYPYNKSDDTNEANYNLNKAIKGDAMFETSSGVGYKSWFGDESSFMFGNAVFLHRGGSTVNNPGVGIFTFSNTPGMAGNPLGFRCAIIVK</sequence>
<proteinExistence type="predicted"/>
<dbReference type="Gene3D" id="3.90.1580.10">
    <property type="entry name" value="paralog of FGE (formylglycine-generating enzyme)"/>
    <property type="match status" value="1"/>
</dbReference>